<evidence type="ECO:0000313" key="2">
    <source>
        <dbReference type="EMBL" id="RMA78116.1"/>
    </source>
</evidence>
<reference evidence="2 3" key="1">
    <citation type="submission" date="2018-10" db="EMBL/GenBank/DDBJ databases">
        <title>Genomic Encyclopedia of Archaeal and Bacterial Type Strains, Phase II (KMG-II): from individual species to whole genera.</title>
        <authorList>
            <person name="Goeker M."/>
        </authorList>
    </citation>
    <scope>NUCLEOTIDE SEQUENCE [LARGE SCALE GENOMIC DNA]</scope>
    <source>
        <strain evidence="2 3">DSM 19727</strain>
    </source>
</reference>
<dbReference type="EMBL" id="REFH01000007">
    <property type="protein sequence ID" value="RMA78116.1"/>
    <property type="molecule type" value="Genomic_DNA"/>
</dbReference>
<evidence type="ECO:0000256" key="1">
    <source>
        <dbReference type="SAM" id="SignalP"/>
    </source>
</evidence>
<dbReference type="Proteomes" id="UP000280368">
    <property type="component" value="Unassembled WGS sequence"/>
</dbReference>
<feature type="signal peptide" evidence="1">
    <location>
        <begin position="1"/>
        <end position="21"/>
    </location>
</feature>
<evidence type="ECO:0000313" key="3">
    <source>
        <dbReference type="Proteomes" id="UP000280368"/>
    </source>
</evidence>
<accession>A0A3M0A0A3</accession>
<keyword evidence="3" id="KW-1185">Reference proteome</keyword>
<dbReference type="OrthoDB" id="1361377at2"/>
<dbReference type="AlphaFoldDB" id="A0A3M0A0A3"/>
<comment type="caution">
    <text evidence="2">The sequence shown here is derived from an EMBL/GenBank/DDBJ whole genome shotgun (WGS) entry which is preliminary data.</text>
</comment>
<sequence length="113" mass="13170">MKNLSTLLTLFVLLVTFTSCKTDQQKKAEIVTNNYVRYIDSVTKKGISNAIIDWNHIAKGFEKKSNELNIEIDKLENVKRFDDKINPATAKYEDFRNIVFEKKLQQEKNLSLQ</sequence>
<gene>
    <name evidence="2" type="ORF">BC961_0489</name>
</gene>
<evidence type="ECO:0008006" key="4">
    <source>
        <dbReference type="Google" id="ProtNLM"/>
    </source>
</evidence>
<proteinExistence type="predicted"/>
<dbReference type="RefSeq" id="WP_121924234.1">
    <property type="nucleotide sequence ID" value="NZ_CBCSGA010000012.1"/>
</dbReference>
<feature type="chain" id="PRO_5018121102" description="Lipoprotein" evidence="1">
    <location>
        <begin position="22"/>
        <end position="113"/>
    </location>
</feature>
<name>A0A3M0A0A3_9FLAO</name>
<protein>
    <recommendedName>
        <fullName evidence="4">Lipoprotein</fullName>
    </recommendedName>
</protein>
<dbReference type="PROSITE" id="PS51257">
    <property type="entry name" value="PROKAR_LIPOPROTEIN"/>
    <property type="match status" value="1"/>
</dbReference>
<organism evidence="2 3">
    <name type="scientific">Flavobacterium weaverense</name>
    <dbReference type="NCBI Taxonomy" id="271156"/>
    <lineage>
        <taxon>Bacteria</taxon>
        <taxon>Pseudomonadati</taxon>
        <taxon>Bacteroidota</taxon>
        <taxon>Flavobacteriia</taxon>
        <taxon>Flavobacteriales</taxon>
        <taxon>Flavobacteriaceae</taxon>
        <taxon>Flavobacterium</taxon>
    </lineage>
</organism>
<keyword evidence="1" id="KW-0732">Signal</keyword>